<keyword evidence="4 10" id="KW-0812">Transmembrane</keyword>
<evidence type="ECO:0000256" key="9">
    <source>
        <dbReference type="ARBA" id="ARBA00023237"/>
    </source>
</evidence>
<dbReference type="InterPro" id="IPR010917">
    <property type="entry name" value="TonB_rcpt_CS"/>
</dbReference>
<keyword evidence="2 10" id="KW-0813">Transport</keyword>
<dbReference type="EMBL" id="AACCXK010000002">
    <property type="protein sequence ID" value="EAK0452384.1"/>
    <property type="molecule type" value="Genomic_DNA"/>
</dbReference>
<evidence type="ECO:0000256" key="11">
    <source>
        <dbReference type="RuleBase" id="RU003357"/>
    </source>
</evidence>
<comment type="similarity">
    <text evidence="10 11">Belongs to the TonB-dependent receptor family.</text>
</comment>
<feature type="domain" description="TonB-dependent receptor plug" evidence="14">
    <location>
        <begin position="37"/>
        <end position="141"/>
    </location>
</feature>
<feature type="chain" id="PRO_5030132244" evidence="12">
    <location>
        <begin position="20"/>
        <end position="688"/>
    </location>
</feature>
<accession>A0A5L4K922</accession>
<dbReference type="InterPro" id="IPR037066">
    <property type="entry name" value="Plug_dom_sf"/>
</dbReference>
<dbReference type="PANTHER" id="PTHR30069:SF29">
    <property type="entry name" value="HEMOGLOBIN AND HEMOGLOBIN-HAPTOGLOBIN-BINDING PROTEIN 1-RELATED"/>
    <property type="match status" value="1"/>
</dbReference>
<evidence type="ECO:0000313" key="15">
    <source>
        <dbReference type="EMBL" id="EAK0452384.1"/>
    </source>
</evidence>
<dbReference type="InterPro" id="IPR000531">
    <property type="entry name" value="Beta-barrel_TonB"/>
</dbReference>
<feature type="signal peptide" evidence="12">
    <location>
        <begin position="1"/>
        <end position="19"/>
    </location>
</feature>
<dbReference type="Gene3D" id="2.170.130.10">
    <property type="entry name" value="TonB-dependent receptor, plug domain"/>
    <property type="match status" value="1"/>
</dbReference>
<evidence type="ECO:0000256" key="3">
    <source>
        <dbReference type="ARBA" id="ARBA00022452"/>
    </source>
</evidence>
<evidence type="ECO:0000256" key="5">
    <source>
        <dbReference type="ARBA" id="ARBA00022729"/>
    </source>
</evidence>
<dbReference type="GO" id="GO:0009279">
    <property type="term" value="C:cell outer membrane"/>
    <property type="evidence" value="ECO:0007669"/>
    <property type="project" value="UniProtKB-SubCell"/>
</dbReference>
<dbReference type="PANTHER" id="PTHR30069">
    <property type="entry name" value="TONB-DEPENDENT OUTER MEMBRANE RECEPTOR"/>
    <property type="match status" value="1"/>
</dbReference>
<dbReference type="CDD" id="cd01347">
    <property type="entry name" value="ligand_gated_channel"/>
    <property type="match status" value="1"/>
</dbReference>
<sequence>MYKKITILLSLVLASSLYAGTKLDDVIVSANRSAQKLDDISKSVSVVDGDTIKRRQSTNLTGIIADEPGISYAPDGMSSGQIILRGFSTQNFRAPLFVDGNRFRGRNTLEYMLFDPNQIERIEIIRGPASSLYGTDSFGGVVNVITKRATGDVQAPFNITDTYISSEYQSVNHAIANRFQLGGVGDGFDILLGINYKDGDNYGTKEGVIPNSDYLYRGFDLKAGYSFLDTNRVELAARYTKVNRGRAAGQFASPGAGNAPGVLQRQMREEPMREKYLALGYSAQMQNGSLEASLYRRELYTHINVIPNLNSPQKWVDNYVIGPVVYGGKSIVAYSGESLSQTYGIDWYYESRDGSEQSVNGKNRIKSAPNSTQLNIGVFGLLEYGFEGGTLLSASLRHDYFNTGLETSFIKNNEIKKLFESAGDTSTNKTTSGFGMIYPLFGGLDFVLNINSSFRAPSVTEITAVGDGVSGVFTLPNSSIKPETGLSYETGLKYKDGLIISNLTAFTSSYKNLIVTRNITYKNTPARQLQNVGESSISGIEFDIAYKLLSNLIFKTNASYLYGEDKTSHKPLPQIMPLNGFISLMYEPKSIKKSYIEYTTQWASNKTRTDNLSERERSGYAVSNLYFGKEFGNMGAFKSVELNFGIENIFDKKYSMPSVPEDIRYPVSKTNPLLNPGRNFKIGLRASF</sequence>
<evidence type="ECO:0000256" key="10">
    <source>
        <dbReference type="PROSITE-ProRule" id="PRU01360"/>
    </source>
</evidence>
<dbReference type="Pfam" id="PF00593">
    <property type="entry name" value="TonB_dep_Rec_b-barrel"/>
    <property type="match status" value="1"/>
</dbReference>
<proteinExistence type="inferred from homology"/>
<evidence type="ECO:0000256" key="1">
    <source>
        <dbReference type="ARBA" id="ARBA00004571"/>
    </source>
</evidence>
<dbReference type="RefSeq" id="WP_152789353.1">
    <property type="nucleotide sequence ID" value="NZ_AACKKR020000027.1"/>
</dbReference>
<evidence type="ECO:0000256" key="4">
    <source>
        <dbReference type="ARBA" id="ARBA00022692"/>
    </source>
</evidence>
<evidence type="ECO:0000256" key="8">
    <source>
        <dbReference type="ARBA" id="ARBA00023170"/>
    </source>
</evidence>
<evidence type="ECO:0000256" key="2">
    <source>
        <dbReference type="ARBA" id="ARBA00022448"/>
    </source>
</evidence>
<comment type="caution">
    <text evidence="15">The sequence shown here is derived from an EMBL/GenBank/DDBJ whole genome shotgun (WGS) entry which is preliminary data.</text>
</comment>
<dbReference type="AlphaFoldDB" id="A0A5L4K922"/>
<dbReference type="SUPFAM" id="SSF56935">
    <property type="entry name" value="Porins"/>
    <property type="match status" value="1"/>
</dbReference>
<feature type="domain" description="TonB-dependent receptor-like beta-barrel" evidence="13">
    <location>
        <begin position="184"/>
        <end position="649"/>
    </location>
</feature>
<reference evidence="15" key="1">
    <citation type="submission" date="2018-05" db="EMBL/GenBank/DDBJ databases">
        <authorList>
            <consortium name="PulseNet: The National Subtyping Network for Foodborne Disease Surveillance"/>
            <person name="Tarr C.L."/>
            <person name="Trees E."/>
            <person name="Katz L.S."/>
            <person name="Carleton-Romer H.A."/>
            <person name="Stroika S."/>
            <person name="Kucerova Z."/>
            <person name="Roache K.F."/>
            <person name="Sabol A.L."/>
            <person name="Besser J."/>
            <person name="Gerner-Smidt P."/>
        </authorList>
    </citation>
    <scope>NUCLEOTIDE SEQUENCE</scope>
    <source>
        <strain evidence="15">2014D-0197</strain>
    </source>
</reference>
<dbReference type="GO" id="GO:0015344">
    <property type="term" value="F:siderophore uptake transmembrane transporter activity"/>
    <property type="evidence" value="ECO:0007669"/>
    <property type="project" value="TreeGrafter"/>
</dbReference>
<keyword evidence="7 10" id="KW-0472">Membrane</keyword>
<keyword evidence="6 11" id="KW-0798">TonB box</keyword>
<keyword evidence="5 12" id="KW-0732">Signal</keyword>
<evidence type="ECO:0000256" key="12">
    <source>
        <dbReference type="SAM" id="SignalP"/>
    </source>
</evidence>
<organism evidence="15">
    <name type="scientific">Campylobacter fetus</name>
    <dbReference type="NCBI Taxonomy" id="196"/>
    <lineage>
        <taxon>Bacteria</taxon>
        <taxon>Pseudomonadati</taxon>
        <taxon>Campylobacterota</taxon>
        <taxon>Epsilonproteobacteria</taxon>
        <taxon>Campylobacterales</taxon>
        <taxon>Campylobacteraceae</taxon>
        <taxon>Campylobacter</taxon>
    </lineage>
</organism>
<keyword evidence="8 15" id="KW-0675">Receptor</keyword>
<dbReference type="Gene3D" id="2.40.170.20">
    <property type="entry name" value="TonB-dependent receptor, beta-barrel domain"/>
    <property type="match status" value="1"/>
</dbReference>
<dbReference type="Pfam" id="PF07715">
    <property type="entry name" value="Plug"/>
    <property type="match status" value="1"/>
</dbReference>
<evidence type="ECO:0000259" key="13">
    <source>
        <dbReference type="Pfam" id="PF00593"/>
    </source>
</evidence>
<keyword evidence="9 10" id="KW-0998">Cell outer membrane</keyword>
<dbReference type="GO" id="GO:0044718">
    <property type="term" value="P:siderophore transmembrane transport"/>
    <property type="evidence" value="ECO:0007669"/>
    <property type="project" value="TreeGrafter"/>
</dbReference>
<dbReference type="PROSITE" id="PS01156">
    <property type="entry name" value="TONB_DEPENDENT_REC_2"/>
    <property type="match status" value="1"/>
</dbReference>
<dbReference type="InterPro" id="IPR039426">
    <property type="entry name" value="TonB-dep_rcpt-like"/>
</dbReference>
<dbReference type="InterPro" id="IPR012910">
    <property type="entry name" value="Plug_dom"/>
</dbReference>
<dbReference type="PROSITE" id="PS52016">
    <property type="entry name" value="TONB_DEPENDENT_REC_3"/>
    <property type="match status" value="1"/>
</dbReference>
<comment type="subcellular location">
    <subcellularLocation>
        <location evidence="1 10">Cell outer membrane</location>
        <topology evidence="1 10">Multi-pass membrane protein</topology>
    </subcellularLocation>
</comment>
<protein>
    <submittedName>
        <fullName evidence="15">TonB-dependent receptor</fullName>
    </submittedName>
</protein>
<evidence type="ECO:0000256" key="6">
    <source>
        <dbReference type="ARBA" id="ARBA00023077"/>
    </source>
</evidence>
<name>A0A5L4K922_CAMFE</name>
<dbReference type="InterPro" id="IPR036942">
    <property type="entry name" value="Beta-barrel_TonB_sf"/>
</dbReference>
<evidence type="ECO:0000256" key="7">
    <source>
        <dbReference type="ARBA" id="ARBA00023136"/>
    </source>
</evidence>
<evidence type="ECO:0000259" key="14">
    <source>
        <dbReference type="Pfam" id="PF07715"/>
    </source>
</evidence>
<gene>
    <name evidence="15" type="ORF">AAH17_01730</name>
</gene>
<keyword evidence="3 10" id="KW-1134">Transmembrane beta strand</keyword>